<comment type="function">
    <text evidence="11">Catalyzes the phosphorylation of the hydroxyl group of 4-methyl-5-beta-hydroxyethylthiazole (THZ).</text>
</comment>
<dbReference type="Gene3D" id="3.40.1190.20">
    <property type="match status" value="1"/>
</dbReference>
<feature type="binding site" evidence="11">
    <location>
        <position position="123"/>
    </location>
    <ligand>
        <name>ATP</name>
        <dbReference type="ChEBI" id="CHEBI:30616"/>
    </ligand>
</feature>
<evidence type="ECO:0000256" key="10">
    <source>
        <dbReference type="ARBA" id="ARBA00022977"/>
    </source>
</evidence>
<name>A0A7W5Z309_9HYPH</name>
<dbReference type="EMBL" id="JACICC010000002">
    <property type="protein sequence ID" value="MBB3809201.1"/>
    <property type="molecule type" value="Genomic_DNA"/>
</dbReference>
<dbReference type="EC" id="2.7.1.50" evidence="11"/>
<dbReference type="SUPFAM" id="SSF53613">
    <property type="entry name" value="Ribokinase-like"/>
    <property type="match status" value="1"/>
</dbReference>
<keyword evidence="4 11" id="KW-0808">Transferase</keyword>
<keyword evidence="6 11" id="KW-0547">Nucleotide-binding</keyword>
<keyword evidence="10 11" id="KW-0784">Thiamine biosynthesis</keyword>
<dbReference type="UniPathway" id="UPA00060">
    <property type="reaction ID" value="UER00139"/>
</dbReference>
<protein>
    <recommendedName>
        <fullName evidence="11">Hydroxyethylthiazole kinase</fullName>
        <ecNumber evidence="11">2.7.1.50</ecNumber>
    </recommendedName>
    <alternativeName>
        <fullName evidence="11">4-methyl-5-beta-hydroxyethylthiazole kinase</fullName>
        <shortName evidence="11">TH kinase</shortName>
        <shortName evidence="11">Thz kinase</shortName>
    </alternativeName>
</protein>
<dbReference type="GO" id="GO:0000287">
    <property type="term" value="F:magnesium ion binding"/>
    <property type="evidence" value="ECO:0007669"/>
    <property type="project" value="UniProtKB-UniRule"/>
</dbReference>
<dbReference type="Proteomes" id="UP000537592">
    <property type="component" value="Unassembled WGS sequence"/>
</dbReference>
<evidence type="ECO:0000256" key="2">
    <source>
        <dbReference type="ARBA" id="ARBA00001946"/>
    </source>
</evidence>
<comment type="pathway">
    <text evidence="3 11">Cofactor biosynthesis; thiamine diphosphate biosynthesis; 4-methyl-5-(2-phosphoethyl)-thiazole from 5-(2-hydroxyethyl)-4-methylthiazole: step 1/1.</text>
</comment>
<comment type="cofactor">
    <cofactor evidence="2 11">
        <name>Mg(2+)</name>
        <dbReference type="ChEBI" id="CHEBI:18420"/>
    </cofactor>
</comment>
<dbReference type="RefSeq" id="WP_183751186.1">
    <property type="nucleotide sequence ID" value="NZ_JACICC010000002.1"/>
</dbReference>
<evidence type="ECO:0000256" key="11">
    <source>
        <dbReference type="HAMAP-Rule" id="MF_00228"/>
    </source>
</evidence>
<feature type="binding site" evidence="11">
    <location>
        <position position="169"/>
    </location>
    <ligand>
        <name>ATP</name>
        <dbReference type="ChEBI" id="CHEBI:30616"/>
    </ligand>
</feature>
<evidence type="ECO:0000256" key="7">
    <source>
        <dbReference type="ARBA" id="ARBA00022777"/>
    </source>
</evidence>
<dbReference type="GO" id="GO:0009228">
    <property type="term" value="P:thiamine biosynthetic process"/>
    <property type="evidence" value="ECO:0007669"/>
    <property type="project" value="UniProtKB-KW"/>
</dbReference>
<evidence type="ECO:0000256" key="1">
    <source>
        <dbReference type="ARBA" id="ARBA00001771"/>
    </source>
</evidence>
<reference evidence="12 13" key="1">
    <citation type="submission" date="2020-08" db="EMBL/GenBank/DDBJ databases">
        <title>Genomic Encyclopedia of Type Strains, Phase IV (KMG-IV): sequencing the most valuable type-strain genomes for metagenomic binning, comparative biology and taxonomic classification.</title>
        <authorList>
            <person name="Goeker M."/>
        </authorList>
    </citation>
    <scope>NUCLEOTIDE SEQUENCE [LARGE SCALE GENOMIC DNA]</scope>
    <source>
        <strain evidence="12 13">DSM 28760</strain>
    </source>
</reference>
<dbReference type="AlphaFoldDB" id="A0A7W5Z309"/>
<keyword evidence="8 11" id="KW-0067">ATP-binding</keyword>
<feature type="binding site" evidence="11">
    <location>
        <position position="48"/>
    </location>
    <ligand>
        <name>substrate</name>
    </ligand>
</feature>
<dbReference type="InterPro" id="IPR029056">
    <property type="entry name" value="Ribokinase-like"/>
</dbReference>
<evidence type="ECO:0000256" key="9">
    <source>
        <dbReference type="ARBA" id="ARBA00022842"/>
    </source>
</evidence>
<keyword evidence="9 11" id="KW-0460">Magnesium</keyword>
<dbReference type="NCBIfam" id="TIGR00694">
    <property type="entry name" value="thiM"/>
    <property type="match status" value="1"/>
</dbReference>
<dbReference type="GO" id="GO:0004417">
    <property type="term" value="F:hydroxyethylthiazole kinase activity"/>
    <property type="evidence" value="ECO:0007669"/>
    <property type="project" value="UniProtKB-UniRule"/>
</dbReference>
<evidence type="ECO:0000313" key="12">
    <source>
        <dbReference type="EMBL" id="MBB3809201.1"/>
    </source>
</evidence>
<dbReference type="GO" id="GO:0005524">
    <property type="term" value="F:ATP binding"/>
    <property type="evidence" value="ECO:0007669"/>
    <property type="project" value="UniProtKB-UniRule"/>
</dbReference>
<evidence type="ECO:0000256" key="6">
    <source>
        <dbReference type="ARBA" id="ARBA00022741"/>
    </source>
</evidence>
<comment type="caution">
    <text evidence="12">The sequence shown here is derived from an EMBL/GenBank/DDBJ whole genome shotgun (WGS) entry which is preliminary data.</text>
</comment>
<keyword evidence="5 11" id="KW-0479">Metal-binding</keyword>
<keyword evidence="7 11" id="KW-0418">Kinase</keyword>
<accession>A0A7W5Z309</accession>
<dbReference type="PRINTS" id="PR01099">
    <property type="entry name" value="HYETHTZKNASE"/>
</dbReference>
<sequence length="281" mass="27818">MTALSVTVPSALLARVHADAPLVQCITNYVAMNIVANALLAIGASPAMVHAEEEAGEFAAIAGALTVNIGTLSPVWVSGMKAAVAGAKTAGKPWVLDPVAHFATGFRRKTVAELLALRPTVIRGNASEIITLAGEKGAGRGIDSGDPVELAEDAARRVAISQGAVVAVTGKTDFVTDGAQAARIVGGSDLMPRVTALGCSLTGAVGAFLAVAPDVPFAATVAALAAFAEAGETAASGAGGPGSFAVAFLDALYNLDGHALDARVEAQPASAPSSLSAPSLA</sequence>
<evidence type="ECO:0000256" key="8">
    <source>
        <dbReference type="ARBA" id="ARBA00022840"/>
    </source>
</evidence>
<evidence type="ECO:0000313" key="13">
    <source>
        <dbReference type="Proteomes" id="UP000537592"/>
    </source>
</evidence>
<dbReference type="HAMAP" id="MF_00228">
    <property type="entry name" value="Thz_kinase"/>
    <property type="match status" value="1"/>
</dbReference>
<dbReference type="GO" id="GO:0009229">
    <property type="term" value="P:thiamine diphosphate biosynthetic process"/>
    <property type="evidence" value="ECO:0007669"/>
    <property type="project" value="UniProtKB-UniRule"/>
</dbReference>
<proteinExistence type="inferred from homology"/>
<dbReference type="InterPro" id="IPR000417">
    <property type="entry name" value="Hyethyz_kinase"/>
</dbReference>
<keyword evidence="13" id="KW-1185">Reference proteome</keyword>
<dbReference type="Pfam" id="PF02110">
    <property type="entry name" value="HK"/>
    <property type="match status" value="1"/>
</dbReference>
<dbReference type="PIRSF" id="PIRSF000513">
    <property type="entry name" value="Thz_kinase"/>
    <property type="match status" value="1"/>
</dbReference>
<evidence type="ECO:0000256" key="3">
    <source>
        <dbReference type="ARBA" id="ARBA00004868"/>
    </source>
</evidence>
<evidence type="ECO:0000256" key="5">
    <source>
        <dbReference type="ARBA" id="ARBA00022723"/>
    </source>
</evidence>
<comment type="catalytic activity">
    <reaction evidence="1 11">
        <text>5-(2-hydroxyethyl)-4-methylthiazole + ATP = 4-methyl-5-(2-phosphooxyethyl)-thiazole + ADP + H(+)</text>
        <dbReference type="Rhea" id="RHEA:24212"/>
        <dbReference type="ChEBI" id="CHEBI:15378"/>
        <dbReference type="ChEBI" id="CHEBI:17957"/>
        <dbReference type="ChEBI" id="CHEBI:30616"/>
        <dbReference type="ChEBI" id="CHEBI:58296"/>
        <dbReference type="ChEBI" id="CHEBI:456216"/>
        <dbReference type="EC" id="2.7.1.50"/>
    </reaction>
</comment>
<gene>
    <name evidence="11" type="primary">thiM</name>
    <name evidence="12" type="ORF">FHS81_001271</name>
</gene>
<feature type="binding site" evidence="11">
    <location>
        <position position="196"/>
    </location>
    <ligand>
        <name>substrate</name>
    </ligand>
</feature>
<dbReference type="CDD" id="cd01170">
    <property type="entry name" value="THZ_kinase"/>
    <property type="match status" value="1"/>
</dbReference>
<comment type="similarity">
    <text evidence="11">Belongs to the Thz kinase family.</text>
</comment>
<organism evidence="12 13">
    <name type="scientific">Pseudochelatococcus contaminans</name>
    <dbReference type="NCBI Taxonomy" id="1538103"/>
    <lineage>
        <taxon>Bacteria</taxon>
        <taxon>Pseudomonadati</taxon>
        <taxon>Pseudomonadota</taxon>
        <taxon>Alphaproteobacteria</taxon>
        <taxon>Hyphomicrobiales</taxon>
        <taxon>Chelatococcaceae</taxon>
        <taxon>Pseudochelatococcus</taxon>
    </lineage>
</organism>
<dbReference type="NCBIfam" id="NF006830">
    <property type="entry name" value="PRK09355.1"/>
    <property type="match status" value="1"/>
</dbReference>
<evidence type="ECO:0000256" key="4">
    <source>
        <dbReference type="ARBA" id="ARBA00022679"/>
    </source>
</evidence>